<feature type="transmembrane region" description="Helical" evidence="1">
    <location>
        <begin position="93"/>
        <end position="117"/>
    </location>
</feature>
<organism evidence="2">
    <name type="scientific">Candidatus Kentrum sp. FW</name>
    <dbReference type="NCBI Taxonomy" id="2126338"/>
    <lineage>
        <taxon>Bacteria</taxon>
        <taxon>Pseudomonadati</taxon>
        <taxon>Pseudomonadota</taxon>
        <taxon>Gammaproteobacteria</taxon>
        <taxon>Candidatus Kentrum</taxon>
    </lineage>
</organism>
<evidence type="ECO:0000313" key="2">
    <source>
        <dbReference type="EMBL" id="VFJ77924.1"/>
    </source>
</evidence>
<evidence type="ECO:0000256" key="1">
    <source>
        <dbReference type="SAM" id="Phobius"/>
    </source>
</evidence>
<evidence type="ECO:0008006" key="3">
    <source>
        <dbReference type="Google" id="ProtNLM"/>
    </source>
</evidence>
<sequence length="133" mass="14708">MEITLTTPALLFPAISLLMVAYTNRFNTISARIRALASLYKQNPEENLADQIVSLERRVHLIRNMQACAVASFFLCVLCLFVLFAGQEGPGKIIFGISLVLMLISLAISFEEILLSVKALNLELSSMKKDCSP</sequence>
<keyword evidence="1" id="KW-0812">Transmembrane</keyword>
<name>A0A450U3X6_9GAMM</name>
<keyword evidence="1" id="KW-0472">Membrane</keyword>
<feature type="transmembrane region" description="Helical" evidence="1">
    <location>
        <begin position="6"/>
        <end position="24"/>
    </location>
</feature>
<reference evidence="2" key="1">
    <citation type="submission" date="2019-02" db="EMBL/GenBank/DDBJ databases">
        <authorList>
            <person name="Gruber-Vodicka R. H."/>
            <person name="Seah K. B. B."/>
        </authorList>
    </citation>
    <scope>NUCLEOTIDE SEQUENCE</scope>
    <source>
        <strain evidence="2">BECK_BZ131</strain>
    </source>
</reference>
<dbReference type="EMBL" id="CAADFE010000150">
    <property type="protein sequence ID" value="VFJ77924.1"/>
    <property type="molecule type" value="Genomic_DNA"/>
</dbReference>
<dbReference type="Pfam" id="PF11026">
    <property type="entry name" value="DUF2721"/>
    <property type="match status" value="1"/>
</dbReference>
<feature type="transmembrane region" description="Helical" evidence="1">
    <location>
        <begin position="67"/>
        <end position="87"/>
    </location>
</feature>
<proteinExistence type="predicted"/>
<dbReference type="InterPro" id="IPR021279">
    <property type="entry name" value="DUF2721"/>
</dbReference>
<keyword evidence="1" id="KW-1133">Transmembrane helix</keyword>
<gene>
    <name evidence="2" type="ORF">BECKFW1821C_GA0114237_11505</name>
</gene>
<protein>
    <recommendedName>
        <fullName evidence="3">DUF2721 domain-containing protein</fullName>
    </recommendedName>
</protein>
<dbReference type="AlphaFoldDB" id="A0A450U3X6"/>
<accession>A0A450U3X6</accession>